<evidence type="ECO:0000256" key="5">
    <source>
        <dbReference type="SAM" id="Phobius"/>
    </source>
</evidence>
<evidence type="ECO:0000259" key="6">
    <source>
        <dbReference type="Pfam" id="PF13664"/>
    </source>
</evidence>
<keyword evidence="8" id="KW-1185">Reference proteome</keyword>
<protein>
    <recommendedName>
        <fullName evidence="6">TMEM205-like domain-containing protein</fullName>
    </recommendedName>
</protein>
<dbReference type="InterPro" id="IPR025423">
    <property type="entry name" value="TMEM205-like"/>
</dbReference>
<keyword evidence="3 5" id="KW-1133">Transmembrane helix</keyword>
<feature type="transmembrane region" description="Helical" evidence="5">
    <location>
        <begin position="184"/>
        <end position="207"/>
    </location>
</feature>
<keyword evidence="4 5" id="KW-0472">Membrane</keyword>
<evidence type="ECO:0000313" key="8">
    <source>
        <dbReference type="Proteomes" id="UP001276659"/>
    </source>
</evidence>
<dbReference type="InterPro" id="IPR053009">
    <property type="entry name" value="Xanthocillin_Biosynth-Assoc"/>
</dbReference>
<reference evidence="7" key="1">
    <citation type="submission" date="2022-11" db="EMBL/GenBank/DDBJ databases">
        <title>Chromosomal genome sequence assembly and mating type (MAT) locus characterization of the leprose asexual lichenized fungus Lepraria neglecta (Nyl.) Erichsen.</title>
        <authorList>
            <person name="Allen J.L."/>
            <person name="Pfeffer B."/>
        </authorList>
    </citation>
    <scope>NUCLEOTIDE SEQUENCE</scope>
    <source>
        <strain evidence="7">Allen 5258</strain>
    </source>
</reference>
<feature type="transmembrane region" description="Helical" evidence="5">
    <location>
        <begin position="137"/>
        <end position="163"/>
    </location>
</feature>
<dbReference type="PANTHER" id="PTHR23241">
    <property type="entry name" value="LATE EMBRYOGENESIS ABUNDANT PLANTS LEA-RELATED"/>
    <property type="match status" value="1"/>
</dbReference>
<dbReference type="Proteomes" id="UP001276659">
    <property type="component" value="Unassembled WGS sequence"/>
</dbReference>
<keyword evidence="2 5" id="KW-0812">Transmembrane</keyword>
<evidence type="ECO:0000256" key="4">
    <source>
        <dbReference type="ARBA" id="ARBA00023136"/>
    </source>
</evidence>
<dbReference type="Pfam" id="PF13664">
    <property type="entry name" value="DUF4149"/>
    <property type="match status" value="1"/>
</dbReference>
<comment type="subcellular location">
    <subcellularLocation>
        <location evidence="1">Membrane</location>
    </subcellularLocation>
</comment>
<accession>A0AAD9Z6B4</accession>
<evidence type="ECO:0000256" key="3">
    <source>
        <dbReference type="ARBA" id="ARBA00022989"/>
    </source>
</evidence>
<name>A0AAD9Z6B4_9LECA</name>
<feature type="transmembrane region" description="Helical" evidence="5">
    <location>
        <begin position="235"/>
        <end position="256"/>
    </location>
</feature>
<evidence type="ECO:0000313" key="7">
    <source>
        <dbReference type="EMBL" id="KAK3172409.1"/>
    </source>
</evidence>
<evidence type="ECO:0000256" key="1">
    <source>
        <dbReference type="ARBA" id="ARBA00004370"/>
    </source>
</evidence>
<gene>
    <name evidence="7" type="ORF">OEA41_005730</name>
</gene>
<feature type="domain" description="TMEM205-like" evidence="6">
    <location>
        <begin position="153"/>
        <end position="268"/>
    </location>
</feature>
<evidence type="ECO:0000256" key="2">
    <source>
        <dbReference type="ARBA" id="ARBA00022692"/>
    </source>
</evidence>
<proteinExistence type="predicted"/>
<dbReference type="AlphaFoldDB" id="A0AAD9Z6B4"/>
<comment type="caution">
    <text evidence="7">The sequence shown here is derived from an EMBL/GenBank/DDBJ whole genome shotgun (WGS) entry which is preliminary data.</text>
</comment>
<organism evidence="7 8">
    <name type="scientific">Lepraria neglecta</name>
    <dbReference type="NCBI Taxonomy" id="209136"/>
    <lineage>
        <taxon>Eukaryota</taxon>
        <taxon>Fungi</taxon>
        <taxon>Dikarya</taxon>
        <taxon>Ascomycota</taxon>
        <taxon>Pezizomycotina</taxon>
        <taxon>Lecanoromycetes</taxon>
        <taxon>OSLEUM clade</taxon>
        <taxon>Lecanoromycetidae</taxon>
        <taxon>Lecanorales</taxon>
        <taxon>Lecanorineae</taxon>
        <taxon>Stereocaulaceae</taxon>
        <taxon>Lepraria</taxon>
    </lineage>
</organism>
<sequence length="280" mass="29996">MASLLRAIFPCLPIGSGERRIQLPAETAKYQHISEKAALQPSTRGGKKPRLRSNEAASSIVSAMLDADKTGPSLDATIQSLVHQAGGWSEYLATKILTALKAVLKAGEQMNPAMQEAYDKACEAAKMIEGYAADHPIATAVFCTVIALGVLVVYGTLLGSSLYQSFINGVVSYKALPRAQFATLQSALLPIYFGMQTALPAILALTYPGLKTISPMGGSAESSGLMGVLEPRNRWSVLVPLTTMFVLSAVNFVYIGPTTTEVMKKRKHQGECCLLQTGWR</sequence>
<dbReference type="GO" id="GO:0016020">
    <property type="term" value="C:membrane"/>
    <property type="evidence" value="ECO:0007669"/>
    <property type="project" value="UniProtKB-SubCell"/>
</dbReference>
<dbReference type="EMBL" id="JASNWA010000007">
    <property type="protein sequence ID" value="KAK3172409.1"/>
    <property type="molecule type" value="Genomic_DNA"/>
</dbReference>
<dbReference type="PANTHER" id="PTHR23241:SF106">
    <property type="entry name" value="DUF4149 DOMAIN-CONTAINING PROTEIN"/>
    <property type="match status" value="1"/>
</dbReference>